<reference evidence="2 3" key="1">
    <citation type="submission" date="2018-06" db="EMBL/GenBank/DDBJ databases">
        <authorList>
            <consortium name="Pathogen Informatics"/>
            <person name="Doyle S."/>
        </authorList>
    </citation>
    <scope>NUCLEOTIDE SEQUENCE [LARGE SCALE GENOMIC DNA]</scope>
    <source>
        <strain evidence="2 3">NCTC13159</strain>
    </source>
</reference>
<feature type="domain" description="HTH arsR-type" evidence="1">
    <location>
        <begin position="40"/>
        <end position="137"/>
    </location>
</feature>
<dbReference type="InterPro" id="IPR036390">
    <property type="entry name" value="WH_DNA-bd_sf"/>
</dbReference>
<dbReference type="NCBIfam" id="NF033788">
    <property type="entry name" value="HTH_metalloreg"/>
    <property type="match status" value="1"/>
</dbReference>
<evidence type="ECO:0000259" key="1">
    <source>
        <dbReference type="PROSITE" id="PS50987"/>
    </source>
</evidence>
<proteinExistence type="predicted"/>
<dbReference type="PRINTS" id="PR00778">
    <property type="entry name" value="HTHARSR"/>
</dbReference>
<dbReference type="EMBL" id="UGSJ01000001">
    <property type="protein sequence ID" value="SUA89632.1"/>
    <property type="molecule type" value="Genomic_DNA"/>
</dbReference>
<dbReference type="CDD" id="cd00090">
    <property type="entry name" value="HTH_ARSR"/>
    <property type="match status" value="1"/>
</dbReference>
<dbReference type="PANTHER" id="PTHR38600">
    <property type="entry name" value="TRANSCRIPTIONAL REGULATORY PROTEIN"/>
    <property type="match status" value="1"/>
</dbReference>
<sequence length="170" mass="18916">MSVAREWLGEGDEAGVTSEALRIRRCRGDFHLDFHLTNWLNENMPPTTDTLSTIFAALADPTRRAILARLAEGEAPVGELARPFAMSGAAISKHLRVLAEAGLIERQVSARWRICHLRADGLHDAHEWLEAYRRHWEGNLDRLVEFVERTHAAGAGADARGKAKDRGTES</sequence>
<gene>
    <name evidence="2" type="ORF">NCTC13159_01099</name>
</gene>
<evidence type="ECO:0000313" key="2">
    <source>
        <dbReference type="EMBL" id="SUA89632.1"/>
    </source>
</evidence>
<dbReference type="InterPro" id="IPR036388">
    <property type="entry name" value="WH-like_DNA-bd_sf"/>
</dbReference>
<protein>
    <submittedName>
        <fullName evidence="2">Uncharacterized protein conserved in archaea</fullName>
    </submittedName>
</protein>
<dbReference type="Proteomes" id="UP000254589">
    <property type="component" value="Unassembled WGS sequence"/>
</dbReference>
<dbReference type="PANTHER" id="PTHR38600:SF2">
    <property type="entry name" value="SLL0088 PROTEIN"/>
    <property type="match status" value="1"/>
</dbReference>
<dbReference type="Gene3D" id="1.10.10.10">
    <property type="entry name" value="Winged helix-like DNA-binding domain superfamily/Winged helix DNA-binding domain"/>
    <property type="match status" value="1"/>
</dbReference>
<dbReference type="AlphaFoldDB" id="A0AAJ5CZI6"/>
<dbReference type="PROSITE" id="PS50987">
    <property type="entry name" value="HTH_ARSR_2"/>
    <property type="match status" value="1"/>
</dbReference>
<organism evidence="2 3">
    <name type="scientific">Pandoraea pulmonicola</name>
    <dbReference type="NCBI Taxonomy" id="93221"/>
    <lineage>
        <taxon>Bacteria</taxon>
        <taxon>Pseudomonadati</taxon>
        <taxon>Pseudomonadota</taxon>
        <taxon>Betaproteobacteria</taxon>
        <taxon>Burkholderiales</taxon>
        <taxon>Burkholderiaceae</taxon>
        <taxon>Pandoraea</taxon>
    </lineage>
</organism>
<dbReference type="SUPFAM" id="SSF46785">
    <property type="entry name" value="Winged helix' DNA-binding domain"/>
    <property type="match status" value="1"/>
</dbReference>
<dbReference type="GO" id="GO:0003700">
    <property type="term" value="F:DNA-binding transcription factor activity"/>
    <property type="evidence" value="ECO:0007669"/>
    <property type="project" value="InterPro"/>
</dbReference>
<name>A0AAJ5CZI6_PANPU</name>
<dbReference type="InterPro" id="IPR001845">
    <property type="entry name" value="HTH_ArsR_DNA-bd_dom"/>
</dbReference>
<dbReference type="Pfam" id="PF12840">
    <property type="entry name" value="HTH_20"/>
    <property type="match status" value="1"/>
</dbReference>
<dbReference type="InterPro" id="IPR011991">
    <property type="entry name" value="ArsR-like_HTH"/>
</dbReference>
<accession>A0AAJ5CZI6</accession>
<dbReference type="SMART" id="SM00418">
    <property type="entry name" value="HTH_ARSR"/>
    <property type="match status" value="1"/>
</dbReference>
<comment type="caution">
    <text evidence="2">The sequence shown here is derived from an EMBL/GenBank/DDBJ whole genome shotgun (WGS) entry which is preliminary data.</text>
</comment>
<evidence type="ECO:0000313" key="3">
    <source>
        <dbReference type="Proteomes" id="UP000254589"/>
    </source>
</evidence>